<name>A0A7W8D173_9FIRM</name>
<dbReference type="GO" id="GO:0106408">
    <property type="term" value="F:diadenylate cyclase activity"/>
    <property type="evidence" value="ECO:0007669"/>
    <property type="project" value="UniProtKB-EC"/>
</dbReference>
<comment type="caution">
    <text evidence="12">The sequence shown here is derived from an EMBL/GenBank/DDBJ whole genome shotgun (WGS) entry which is preliminary data.</text>
</comment>
<dbReference type="EMBL" id="JACJLU010000001">
    <property type="protein sequence ID" value="MBM6830545.1"/>
    <property type="molecule type" value="Genomic_DNA"/>
</dbReference>
<feature type="transmembrane region" description="Helical" evidence="10">
    <location>
        <begin position="12"/>
        <end position="29"/>
    </location>
</feature>
<keyword evidence="8 10" id="KW-1133">Transmembrane helix</keyword>
<protein>
    <recommendedName>
        <fullName evidence="10">Diadenylate cyclase</fullName>
        <shortName evidence="10">DAC</shortName>
        <ecNumber evidence="10">2.7.7.85</ecNumber>
    </recommendedName>
    <alternativeName>
        <fullName evidence="10">Cyclic-di-AMP synthase</fullName>
        <shortName evidence="10">c-di-AMP synthase</shortName>
    </alternativeName>
</protein>
<accession>A0A7W8D173</accession>
<evidence type="ECO:0000256" key="10">
    <source>
        <dbReference type="HAMAP-Rule" id="MF_01499"/>
    </source>
</evidence>
<dbReference type="GO" id="GO:0005524">
    <property type="term" value="F:ATP binding"/>
    <property type="evidence" value="ECO:0007669"/>
    <property type="project" value="UniProtKB-UniRule"/>
</dbReference>
<dbReference type="EMBL" id="JACHHD010000010">
    <property type="protein sequence ID" value="MBB5185086.1"/>
    <property type="molecule type" value="Genomic_DNA"/>
</dbReference>
<reference evidence="12 14" key="1">
    <citation type="submission" date="2020-08" db="EMBL/GenBank/DDBJ databases">
        <title>Genomic Encyclopedia of Type Strains, Phase IV (KMG-IV): sequencing the most valuable type-strain genomes for metagenomic binning, comparative biology and taxonomic classification.</title>
        <authorList>
            <person name="Goeker M."/>
        </authorList>
    </citation>
    <scope>NUCLEOTIDE SEQUENCE [LARGE SCALE GENOMIC DNA]</scope>
    <source>
        <strain evidence="12 14">DSM 26963</strain>
    </source>
</reference>
<proteinExistence type="inferred from homology"/>
<dbReference type="InterPro" id="IPR045585">
    <property type="entry name" value="CdaA_N"/>
</dbReference>
<dbReference type="RefSeq" id="WP_183375640.1">
    <property type="nucleotide sequence ID" value="NZ_JACHHD010000010.1"/>
</dbReference>
<dbReference type="AlphaFoldDB" id="A0A7W8D173"/>
<evidence type="ECO:0000256" key="1">
    <source>
        <dbReference type="ARBA" id="ARBA00000877"/>
    </source>
</evidence>
<dbReference type="InterPro" id="IPR050338">
    <property type="entry name" value="DisA"/>
</dbReference>
<dbReference type="Gene3D" id="3.40.1700.10">
    <property type="entry name" value="DNA integrity scanning protein, DisA, N-terminal domain"/>
    <property type="match status" value="1"/>
</dbReference>
<comment type="function">
    <text evidence="10">Catalyzes the condensation of 2 ATP molecules into cyclic di-AMP (c-di-AMP), a second messenger used to regulate differing processes in different bacteria.</text>
</comment>
<dbReference type="GO" id="GO:0004016">
    <property type="term" value="F:adenylate cyclase activity"/>
    <property type="evidence" value="ECO:0007669"/>
    <property type="project" value="UniProtKB-UniRule"/>
</dbReference>
<evidence type="ECO:0000256" key="2">
    <source>
        <dbReference type="ARBA" id="ARBA00022475"/>
    </source>
</evidence>
<gene>
    <name evidence="10" type="primary">dacA</name>
    <name evidence="13" type="ORF">H5982_00260</name>
    <name evidence="12" type="ORF">HNQ43_001135</name>
</gene>
<comment type="subunit">
    <text evidence="10">Probably a homodimer.</text>
</comment>
<dbReference type="InterPro" id="IPR036888">
    <property type="entry name" value="DNA_integrity_DisA_N_sf"/>
</dbReference>
<dbReference type="Pfam" id="PF19293">
    <property type="entry name" value="CdaA_N"/>
    <property type="match status" value="1"/>
</dbReference>
<evidence type="ECO:0000256" key="9">
    <source>
        <dbReference type="ARBA" id="ARBA00023136"/>
    </source>
</evidence>
<keyword evidence="2 10" id="KW-1003">Cell membrane</keyword>
<organism evidence="12 14">
    <name type="scientific">Faecalicoccus acidiformans</name>
    <dbReference type="NCBI Taxonomy" id="915173"/>
    <lineage>
        <taxon>Bacteria</taxon>
        <taxon>Bacillati</taxon>
        <taxon>Bacillota</taxon>
        <taxon>Erysipelotrichia</taxon>
        <taxon>Erysipelotrichales</taxon>
        <taxon>Erysipelotrichaceae</taxon>
        <taxon>Faecalicoccus</taxon>
    </lineage>
</organism>
<dbReference type="HAMAP" id="MF_01499">
    <property type="entry name" value="DacA"/>
    <property type="match status" value="1"/>
</dbReference>
<sequence>MDITTSDISLILRLILDVIVIWALVYYALRIVRNNTRTIQIAKGILFILIVQGLSAILGLNALNYLINIFVNWGVVVIMIIFQPEIRAMLEKFGKTSSILGLNVSHDEQISMIDELVKACAQMSKTKTGALISIQRNTSMEDYVHTGIEMDSVVSSELLGTIFQYGTPMHDGAVIIIGNKIACAAAYFPPTTKDLPSKYGARHRAAVGISEITDSITIIVSEETGNISVAMNGQLTQYKAEGLHRLLMNLLVPDREEGATSSLLRPVINTAKNLGLTRSRKPGETKYSADERIQPLAIVDLRDQGVNSHE</sequence>
<reference evidence="13" key="2">
    <citation type="submission" date="2020-08" db="EMBL/GenBank/DDBJ databases">
        <authorList>
            <person name="Cejkova D."/>
            <person name="Kubasova T."/>
            <person name="Jahodarova E."/>
            <person name="Rychlik I."/>
        </authorList>
    </citation>
    <scope>NUCLEOTIDE SEQUENCE</scope>
    <source>
        <strain evidence="13">An423</strain>
    </source>
</reference>
<evidence type="ECO:0000256" key="8">
    <source>
        <dbReference type="ARBA" id="ARBA00022989"/>
    </source>
</evidence>
<dbReference type="PANTHER" id="PTHR34185">
    <property type="entry name" value="DIADENYLATE CYCLASE"/>
    <property type="match status" value="1"/>
</dbReference>
<evidence type="ECO:0000256" key="5">
    <source>
        <dbReference type="ARBA" id="ARBA00022695"/>
    </source>
</evidence>
<evidence type="ECO:0000256" key="4">
    <source>
        <dbReference type="ARBA" id="ARBA00022692"/>
    </source>
</evidence>
<feature type="domain" description="DAC" evidence="11">
    <location>
        <begin position="83"/>
        <end position="241"/>
    </location>
</feature>
<keyword evidence="3 10" id="KW-0808">Transferase</keyword>
<evidence type="ECO:0000256" key="7">
    <source>
        <dbReference type="ARBA" id="ARBA00022840"/>
    </source>
</evidence>
<reference evidence="13 15" key="3">
    <citation type="journal article" date="2021" name="Sci. Rep.">
        <title>The distribution of antibiotic resistance genes in chicken gut microbiota commensals.</title>
        <authorList>
            <person name="Juricova H."/>
            <person name="Matiasovicova J."/>
            <person name="Kubasova T."/>
            <person name="Cejkova D."/>
            <person name="Rychlik I."/>
        </authorList>
    </citation>
    <scope>NUCLEOTIDE SEQUENCE [LARGE SCALE GENOMIC DNA]</scope>
    <source>
        <strain evidence="13 15">An423</strain>
    </source>
</reference>
<evidence type="ECO:0000313" key="14">
    <source>
        <dbReference type="Proteomes" id="UP000521313"/>
    </source>
</evidence>
<dbReference type="PANTHER" id="PTHR34185:SF1">
    <property type="entry name" value="DIADENYLATE CYCLASE"/>
    <property type="match status" value="1"/>
</dbReference>
<dbReference type="Pfam" id="PF02457">
    <property type="entry name" value="DAC"/>
    <property type="match status" value="1"/>
</dbReference>
<keyword evidence="5 10" id="KW-0548">Nucleotidyltransferase</keyword>
<dbReference type="FunFam" id="3.40.1700.10:FF:000002">
    <property type="entry name" value="Diadenylate cyclase"/>
    <property type="match status" value="1"/>
</dbReference>
<comment type="similarity">
    <text evidence="10">Belongs to the adenylate cyclase family. DacA/CdaA subfamily.</text>
</comment>
<dbReference type="InterPro" id="IPR003390">
    <property type="entry name" value="DNA_integrity_scan_DisA_N"/>
</dbReference>
<dbReference type="PROSITE" id="PS51794">
    <property type="entry name" value="DAC"/>
    <property type="match status" value="1"/>
</dbReference>
<evidence type="ECO:0000313" key="15">
    <source>
        <dbReference type="Proteomes" id="UP000775500"/>
    </source>
</evidence>
<dbReference type="GO" id="GO:0006171">
    <property type="term" value="P:cAMP biosynthetic process"/>
    <property type="evidence" value="ECO:0007669"/>
    <property type="project" value="InterPro"/>
</dbReference>
<evidence type="ECO:0000259" key="11">
    <source>
        <dbReference type="PROSITE" id="PS51794"/>
    </source>
</evidence>
<keyword evidence="7 10" id="KW-0067">ATP-binding</keyword>
<comment type="caution">
    <text evidence="10">Lacks conserved residue(s) required for the propagation of feature annotation.</text>
</comment>
<dbReference type="InterPro" id="IPR034701">
    <property type="entry name" value="CdaA"/>
</dbReference>
<dbReference type="Proteomes" id="UP000775500">
    <property type="component" value="Unassembled WGS sequence"/>
</dbReference>
<evidence type="ECO:0000256" key="6">
    <source>
        <dbReference type="ARBA" id="ARBA00022741"/>
    </source>
</evidence>
<dbReference type="SUPFAM" id="SSF143597">
    <property type="entry name" value="YojJ-like"/>
    <property type="match status" value="1"/>
</dbReference>
<evidence type="ECO:0000313" key="13">
    <source>
        <dbReference type="EMBL" id="MBM6830545.1"/>
    </source>
</evidence>
<evidence type="ECO:0000256" key="3">
    <source>
        <dbReference type="ARBA" id="ARBA00022679"/>
    </source>
</evidence>
<feature type="transmembrane region" description="Helical" evidence="10">
    <location>
        <begin position="41"/>
        <end position="59"/>
    </location>
</feature>
<keyword evidence="4 10" id="KW-0812">Transmembrane</keyword>
<evidence type="ECO:0000313" key="12">
    <source>
        <dbReference type="EMBL" id="MBB5185086.1"/>
    </source>
</evidence>
<comment type="catalytic activity">
    <reaction evidence="1 10">
        <text>2 ATP = 3',3'-c-di-AMP + 2 diphosphate</text>
        <dbReference type="Rhea" id="RHEA:35655"/>
        <dbReference type="ChEBI" id="CHEBI:30616"/>
        <dbReference type="ChEBI" id="CHEBI:33019"/>
        <dbReference type="ChEBI" id="CHEBI:71500"/>
        <dbReference type="EC" id="2.7.7.85"/>
    </reaction>
</comment>
<dbReference type="Proteomes" id="UP000521313">
    <property type="component" value="Unassembled WGS sequence"/>
</dbReference>
<keyword evidence="9 10" id="KW-0472">Membrane</keyword>
<dbReference type="NCBIfam" id="TIGR00159">
    <property type="entry name" value="diadenylate cyclase CdaA"/>
    <property type="match status" value="1"/>
</dbReference>
<dbReference type="EC" id="2.7.7.85" evidence="10"/>
<keyword evidence="6 10" id="KW-0547">Nucleotide-binding</keyword>
<keyword evidence="15" id="KW-1185">Reference proteome</keyword>